<protein>
    <recommendedName>
        <fullName evidence="4">SH3 domain-containing protein</fullName>
    </recommendedName>
</protein>
<feature type="domain" description="SH3" evidence="4">
    <location>
        <begin position="125"/>
        <end position="185"/>
    </location>
</feature>
<dbReference type="Pfam" id="PF14604">
    <property type="entry name" value="SH3_9"/>
    <property type="match status" value="2"/>
</dbReference>
<dbReference type="EMBL" id="JADGJD010001766">
    <property type="protein sequence ID" value="KAJ3038122.1"/>
    <property type="molecule type" value="Genomic_DNA"/>
</dbReference>
<gene>
    <name evidence="5" type="ORF">HK097_003278</name>
</gene>
<reference evidence="5" key="1">
    <citation type="submission" date="2020-05" db="EMBL/GenBank/DDBJ databases">
        <title>Phylogenomic resolution of chytrid fungi.</title>
        <authorList>
            <person name="Stajich J.E."/>
            <person name="Amses K."/>
            <person name="Simmons R."/>
            <person name="Seto K."/>
            <person name="Myers J."/>
            <person name="Bonds A."/>
            <person name="Quandt C.A."/>
            <person name="Barry K."/>
            <person name="Liu P."/>
            <person name="Grigoriev I."/>
            <person name="Longcore J.E."/>
            <person name="James T.Y."/>
        </authorList>
    </citation>
    <scope>NUCLEOTIDE SEQUENCE</scope>
    <source>
        <strain evidence="5">JEL0318</strain>
    </source>
</reference>
<keyword evidence="6" id="KW-1185">Reference proteome</keyword>
<feature type="compositionally biased region" description="Pro residues" evidence="3">
    <location>
        <begin position="189"/>
        <end position="199"/>
    </location>
</feature>
<evidence type="ECO:0000259" key="4">
    <source>
        <dbReference type="PROSITE" id="PS50002"/>
    </source>
</evidence>
<feature type="region of interest" description="Disordered" evidence="3">
    <location>
        <begin position="1"/>
        <end position="126"/>
    </location>
</feature>
<dbReference type="AlphaFoldDB" id="A0AAD5S4Z5"/>
<dbReference type="GO" id="GO:0051015">
    <property type="term" value="F:actin filament binding"/>
    <property type="evidence" value="ECO:0007669"/>
    <property type="project" value="TreeGrafter"/>
</dbReference>
<dbReference type="SUPFAM" id="SSF50044">
    <property type="entry name" value="SH3-domain"/>
    <property type="match status" value="2"/>
</dbReference>
<dbReference type="GO" id="GO:0030833">
    <property type="term" value="P:regulation of actin filament polymerization"/>
    <property type="evidence" value="ECO:0007669"/>
    <property type="project" value="TreeGrafter"/>
</dbReference>
<feature type="non-terminal residue" evidence="5">
    <location>
        <position position="1"/>
    </location>
</feature>
<dbReference type="GO" id="GO:0030864">
    <property type="term" value="C:cortical actin cytoskeleton"/>
    <property type="evidence" value="ECO:0007669"/>
    <property type="project" value="TreeGrafter"/>
</dbReference>
<comment type="caution">
    <text evidence="5">The sequence shown here is derived from an EMBL/GenBank/DDBJ whole genome shotgun (WGS) entry which is preliminary data.</text>
</comment>
<dbReference type="Proteomes" id="UP001212841">
    <property type="component" value="Unassembled WGS sequence"/>
</dbReference>
<evidence type="ECO:0000256" key="2">
    <source>
        <dbReference type="PROSITE-ProRule" id="PRU00192"/>
    </source>
</evidence>
<name>A0AAD5S4Z5_9FUNG</name>
<dbReference type="Gene3D" id="2.30.30.40">
    <property type="entry name" value="SH3 Domains"/>
    <property type="match status" value="2"/>
</dbReference>
<dbReference type="GO" id="GO:0030427">
    <property type="term" value="C:site of polarized growth"/>
    <property type="evidence" value="ECO:0007669"/>
    <property type="project" value="TreeGrafter"/>
</dbReference>
<dbReference type="PANTHER" id="PTHR10829:SF25">
    <property type="entry name" value="DREBRIN-LIKE PROTEIN"/>
    <property type="match status" value="1"/>
</dbReference>
<dbReference type="PANTHER" id="PTHR10829">
    <property type="entry name" value="CORTACTIN AND DREBRIN"/>
    <property type="match status" value="1"/>
</dbReference>
<feature type="compositionally biased region" description="Basic and acidic residues" evidence="3">
    <location>
        <begin position="14"/>
        <end position="106"/>
    </location>
</feature>
<evidence type="ECO:0000256" key="1">
    <source>
        <dbReference type="ARBA" id="ARBA00022443"/>
    </source>
</evidence>
<dbReference type="SMART" id="SM00326">
    <property type="entry name" value="SH3"/>
    <property type="match status" value="2"/>
</dbReference>
<feature type="region of interest" description="Disordered" evidence="3">
    <location>
        <begin position="183"/>
        <end position="223"/>
    </location>
</feature>
<dbReference type="PROSITE" id="PS50002">
    <property type="entry name" value="SH3"/>
    <property type="match status" value="2"/>
</dbReference>
<dbReference type="PRINTS" id="PR00499">
    <property type="entry name" value="P67PHOX"/>
</dbReference>
<evidence type="ECO:0000256" key="3">
    <source>
        <dbReference type="SAM" id="MobiDB-lite"/>
    </source>
</evidence>
<proteinExistence type="predicted"/>
<dbReference type="PRINTS" id="PR00452">
    <property type="entry name" value="SH3DOMAIN"/>
</dbReference>
<evidence type="ECO:0000313" key="6">
    <source>
        <dbReference type="Proteomes" id="UP001212841"/>
    </source>
</evidence>
<evidence type="ECO:0000313" key="5">
    <source>
        <dbReference type="EMBL" id="KAJ3038122.1"/>
    </source>
</evidence>
<sequence>SRFAPAASASNDRVQAERERREREEREARDRAEREASEREARDRERERAAREETEQRLREQSEREERQRREQQERDAKAKADREAREEAERGRRRQQEEDERREAAAEAARAAAAPLPARPESSAGGLSAISLYDYAAEEANEVSLQEGERITNIVQIDEGWWQGTNSRGETGLFPANYVELEAAQSQPAPPPRAPSPEPEPEPEPVRQAPAAPAQQAQEGEEGALAVALYEYTAAEENEVSFNEGDLITGITMVSDDWWQGYVNGKWGLFPGNYVELKQ</sequence>
<dbReference type="InterPro" id="IPR001452">
    <property type="entry name" value="SH3_domain"/>
</dbReference>
<feature type="compositionally biased region" description="Low complexity" evidence="3">
    <location>
        <begin position="207"/>
        <end position="223"/>
    </location>
</feature>
<dbReference type="GO" id="GO:0005884">
    <property type="term" value="C:actin filament"/>
    <property type="evidence" value="ECO:0007669"/>
    <property type="project" value="TreeGrafter"/>
</dbReference>
<keyword evidence="1 2" id="KW-0728">SH3 domain</keyword>
<dbReference type="InterPro" id="IPR036028">
    <property type="entry name" value="SH3-like_dom_sf"/>
</dbReference>
<feature type="domain" description="SH3" evidence="4">
    <location>
        <begin position="222"/>
        <end position="280"/>
    </location>
</feature>
<accession>A0AAD5S4Z5</accession>
<organism evidence="5 6">
    <name type="scientific">Rhizophlyctis rosea</name>
    <dbReference type="NCBI Taxonomy" id="64517"/>
    <lineage>
        <taxon>Eukaryota</taxon>
        <taxon>Fungi</taxon>
        <taxon>Fungi incertae sedis</taxon>
        <taxon>Chytridiomycota</taxon>
        <taxon>Chytridiomycota incertae sedis</taxon>
        <taxon>Chytridiomycetes</taxon>
        <taxon>Rhizophlyctidales</taxon>
        <taxon>Rhizophlyctidaceae</taxon>
        <taxon>Rhizophlyctis</taxon>
    </lineage>
</organism>
<dbReference type="CDD" id="cd11819">
    <property type="entry name" value="SH3_Cortactin_like"/>
    <property type="match status" value="1"/>
</dbReference>